<keyword evidence="3" id="KW-0805">Transcription regulation</keyword>
<dbReference type="PANTHER" id="PTHR30173">
    <property type="entry name" value="SIGMA 19 FACTOR"/>
    <property type="match status" value="1"/>
</dbReference>
<dbReference type="Pfam" id="PF08281">
    <property type="entry name" value="Sigma70_r4_2"/>
    <property type="match status" value="1"/>
</dbReference>
<protein>
    <submittedName>
        <fullName evidence="8">RNA polymerase sigma-70 factor, ECF subfamily</fullName>
    </submittedName>
</protein>
<dbReference type="PANTHER" id="PTHR30173:SF43">
    <property type="entry name" value="ECF RNA POLYMERASE SIGMA FACTOR SIGI-RELATED"/>
    <property type="match status" value="1"/>
</dbReference>
<evidence type="ECO:0000259" key="7">
    <source>
        <dbReference type="Pfam" id="PF08281"/>
    </source>
</evidence>
<dbReference type="SUPFAM" id="SSF88659">
    <property type="entry name" value="Sigma3 and sigma4 domains of RNA polymerase sigma factors"/>
    <property type="match status" value="1"/>
</dbReference>
<comment type="subunit">
    <text evidence="2">Interacts transiently with the RNA polymerase catalytic core formed by RpoA, RpoB, RpoC and RpoZ (2 alpha, 1 beta, 1 beta' and 1 omega subunit) to form the RNA polymerase holoenzyme that can initiate transcription.</text>
</comment>
<evidence type="ECO:0000256" key="3">
    <source>
        <dbReference type="ARBA" id="ARBA00023015"/>
    </source>
</evidence>
<dbReference type="InterPro" id="IPR052704">
    <property type="entry name" value="ECF_Sigma-70_Domain"/>
</dbReference>
<dbReference type="InterPro" id="IPR007627">
    <property type="entry name" value="RNA_pol_sigma70_r2"/>
</dbReference>
<accession>A0A1G6WIJ6</accession>
<dbReference type="SUPFAM" id="SSF88946">
    <property type="entry name" value="Sigma2 domain of RNA polymerase sigma factors"/>
    <property type="match status" value="1"/>
</dbReference>
<gene>
    <name evidence="8" type="ORF">SAMN05216174_11522</name>
</gene>
<evidence type="ECO:0000256" key="2">
    <source>
        <dbReference type="ARBA" id="ARBA00011344"/>
    </source>
</evidence>
<dbReference type="AlphaFoldDB" id="A0A1G6WIJ6"/>
<keyword evidence="4" id="KW-0731">Sigma factor</keyword>
<dbReference type="SUPFAM" id="SSF54427">
    <property type="entry name" value="NTF2-like"/>
    <property type="match status" value="1"/>
</dbReference>
<dbReference type="InterPro" id="IPR013325">
    <property type="entry name" value="RNA_pol_sigma_r2"/>
</dbReference>
<keyword evidence="9" id="KW-1185">Reference proteome</keyword>
<dbReference type="InterPro" id="IPR013249">
    <property type="entry name" value="RNA_pol_sigma70_r4_t2"/>
</dbReference>
<dbReference type="GO" id="GO:0006352">
    <property type="term" value="P:DNA-templated transcription initiation"/>
    <property type="evidence" value="ECO:0007669"/>
    <property type="project" value="InterPro"/>
</dbReference>
<evidence type="ECO:0000256" key="1">
    <source>
        <dbReference type="ARBA" id="ARBA00010641"/>
    </source>
</evidence>
<dbReference type="InterPro" id="IPR013324">
    <property type="entry name" value="RNA_pol_sigma_r3/r4-like"/>
</dbReference>
<dbReference type="EMBL" id="FMZZ01000015">
    <property type="protein sequence ID" value="SDD65589.1"/>
    <property type="molecule type" value="Genomic_DNA"/>
</dbReference>
<dbReference type="Gene3D" id="1.10.10.10">
    <property type="entry name" value="Winged helix-like DNA-binding domain superfamily/Winged helix DNA-binding domain"/>
    <property type="match status" value="1"/>
</dbReference>
<evidence type="ECO:0000259" key="6">
    <source>
        <dbReference type="Pfam" id="PF04542"/>
    </source>
</evidence>
<dbReference type="NCBIfam" id="NF007213">
    <property type="entry name" value="PRK09635.1"/>
    <property type="match status" value="1"/>
</dbReference>
<dbReference type="Gene3D" id="1.10.1740.10">
    <property type="match status" value="1"/>
</dbReference>
<evidence type="ECO:0000256" key="5">
    <source>
        <dbReference type="ARBA" id="ARBA00023163"/>
    </source>
</evidence>
<dbReference type="NCBIfam" id="TIGR02937">
    <property type="entry name" value="sigma70-ECF"/>
    <property type="match status" value="1"/>
</dbReference>
<feature type="domain" description="RNA polymerase sigma factor 70 region 4 type 2" evidence="7">
    <location>
        <begin position="119"/>
        <end position="167"/>
    </location>
</feature>
<dbReference type="Proteomes" id="UP000199501">
    <property type="component" value="Unassembled WGS sequence"/>
</dbReference>
<dbReference type="InterPro" id="IPR014284">
    <property type="entry name" value="RNA_pol_sigma-70_dom"/>
</dbReference>
<dbReference type="InterPro" id="IPR032710">
    <property type="entry name" value="NTF2-like_dom_sf"/>
</dbReference>
<dbReference type="GO" id="GO:0016987">
    <property type="term" value="F:sigma factor activity"/>
    <property type="evidence" value="ECO:0007669"/>
    <property type="project" value="UniProtKB-KW"/>
</dbReference>
<dbReference type="RefSeq" id="WP_228771899.1">
    <property type="nucleotide sequence ID" value="NZ_FMZZ01000015.1"/>
</dbReference>
<feature type="domain" description="RNA polymerase sigma-70 region 2" evidence="6">
    <location>
        <begin position="15"/>
        <end position="77"/>
    </location>
</feature>
<keyword evidence="5" id="KW-0804">Transcription</keyword>
<evidence type="ECO:0000313" key="9">
    <source>
        <dbReference type="Proteomes" id="UP000199501"/>
    </source>
</evidence>
<dbReference type="STRING" id="1271860.SAMN05216174_11522"/>
<evidence type="ECO:0000313" key="8">
    <source>
        <dbReference type="EMBL" id="SDD65589.1"/>
    </source>
</evidence>
<name>A0A1G6WIJ6_9PSEU</name>
<comment type="similarity">
    <text evidence="1">Belongs to the sigma-70 factor family. ECF subfamily.</text>
</comment>
<organism evidence="8 9">
    <name type="scientific">Actinokineospora iranica</name>
    <dbReference type="NCBI Taxonomy" id="1271860"/>
    <lineage>
        <taxon>Bacteria</taxon>
        <taxon>Bacillati</taxon>
        <taxon>Actinomycetota</taxon>
        <taxon>Actinomycetes</taxon>
        <taxon>Pseudonocardiales</taxon>
        <taxon>Pseudonocardiaceae</taxon>
        <taxon>Actinokineospora</taxon>
    </lineage>
</organism>
<sequence>MTGGAIGDRIAVAWRTHHSYLVDLAFRMLGDVGAAEDVAQEAFVRLAKTGDGEVRDDRGWLTVVTSRLCLDQIRSAQARRERVEDVGVVDSAEPVAQVRPVDPADRVTLDDEVRLALFVVLQRLSPAERVAFVLHDVFQTPFDAVAQTLGKTTATCRQLALRARRKIADAPVQVNEVGRAEHRTVTETFIAACANGDLDALSGVLHPKVWGAADFGSARRRTNHGRDLVAKTLLRHYHRRGTVLVSHPVAGRPTVLAYYDRRLFAVMSLTVVDDLITQIEVDADPETLADLARWDRGR</sequence>
<dbReference type="InterPro" id="IPR036388">
    <property type="entry name" value="WH-like_DNA-bd_sf"/>
</dbReference>
<proteinExistence type="inferred from homology"/>
<dbReference type="GO" id="GO:0003677">
    <property type="term" value="F:DNA binding"/>
    <property type="evidence" value="ECO:0007669"/>
    <property type="project" value="InterPro"/>
</dbReference>
<evidence type="ECO:0000256" key="4">
    <source>
        <dbReference type="ARBA" id="ARBA00023082"/>
    </source>
</evidence>
<dbReference type="Pfam" id="PF04542">
    <property type="entry name" value="Sigma70_r2"/>
    <property type="match status" value="1"/>
</dbReference>
<reference evidence="9" key="1">
    <citation type="submission" date="2016-10" db="EMBL/GenBank/DDBJ databases">
        <authorList>
            <person name="Varghese N."/>
            <person name="Submissions S."/>
        </authorList>
    </citation>
    <scope>NUCLEOTIDE SEQUENCE [LARGE SCALE GENOMIC DNA]</scope>
    <source>
        <strain evidence="9">IBRC-M 10403</strain>
    </source>
</reference>